<dbReference type="AlphaFoldDB" id="A0A1V6N075"/>
<accession>A0A1V6N075</accession>
<evidence type="ECO:0000313" key="1">
    <source>
        <dbReference type="EMBL" id="OQD57963.1"/>
    </source>
</evidence>
<protein>
    <submittedName>
        <fullName evidence="1">Uncharacterized protein</fullName>
    </submittedName>
</protein>
<reference evidence="1 2" key="1">
    <citation type="submission" date="2014-12" db="EMBL/GenBank/DDBJ databases">
        <title>Genome sequence of Methanobrevibacter arboriphilicus DH1, DSM1125.</title>
        <authorList>
            <person name="Poehlein A."/>
            <person name="Thauer R.K."/>
            <person name="Seedorf H."/>
            <person name="Daniel R."/>
        </authorList>
    </citation>
    <scope>NUCLEOTIDE SEQUENCE [LARGE SCALE GENOMIC DNA]</scope>
    <source>
        <strain evidence="1 2">DH1</strain>
    </source>
</reference>
<gene>
    <name evidence="1" type="ORF">MBBAR_32c00100</name>
</gene>
<organism evidence="1 2">
    <name type="scientific">Methanobrevibacter arboriphilus JCM 13429 = DSM 1125</name>
    <dbReference type="NCBI Taxonomy" id="1300164"/>
    <lineage>
        <taxon>Archaea</taxon>
        <taxon>Methanobacteriati</taxon>
        <taxon>Methanobacteriota</taxon>
        <taxon>Methanomada group</taxon>
        <taxon>Methanobacteria</taxon>
        <taxon>Methanobacteriales</taxon>
        <taxon>Methanobacteriaceae</taxon>
        <taxon>Methanobrevibacter</taxon>
    </lineage>
</organism>
<proteinExistence type="predicted"/>
<comment type="caution">
    <text evidence="1">The sequence shown here is derived from an EMBL/GenBank/DDBJ whole genome shotgun (WGS) entry which is preliminary data.</text>
</comment>
<dbReference type="RefSeq" id="WP_080461176.1">
    <property type="nucleotide sequence ID" value="NZ_BBET01000413.1"/>
</dbReference>
<evidence type="ECO:0000313" key="2">
    <source>
        <dbReference type="Proteomes" id="UP000191661"/>
    </source>
</evidence>
<dbReference type="Proteomes" id="UP000191661">
    <property type="component" value="Unassembled WGS sequence"/>
</dbReference>
<name>A0A1V6N075_METAZ</name>
<keyword evidence="2" id="KW-1185">Reference proteome</keyword>
<dbReference type="EMBL" id="JXMW01000032">
    <property type="protein sequence ID" value="OQD57963.1"/>
    <property type="molecule type" value="Genomic_DNA"/>
</dbReference>
<sequence>MEMIAVYEVKIDNKTYKDKYKFIGLLNYTNDVLKHLEKNSAGGFYYLRVKLGFNKNISFKEVLEVAEEKTIKKIEEIKKEMIMEKNYLHIE</sequence>